<sequence length="42" mass="4968">MERRIVSYSELSVCRGGDKHSPWELNLQMIAKEIMERSPFEN</sequence>
<protein>
    <submittedName>
        <fullName evidence="1">Uncharacterized protein</fullName>
    </submittedName>
</protein>
<dbReference type="AlphaFoldDB" id="A0A382N603"/>
<accession>A0A382N603</accession>
<evidence type="ECO:0000313" key="1">
    <source>
        <dbReference type="EMBL" id="SVC55745.1"/>
    </source>
</evidence>
<proteinExistence type="predicted"/>
<reference evidence="1" key="1">
    <citation type="submission" date="2018-05" db="EMBL/GenBank/DDBJ databases">
        <authorList>
            <person name="Lanie J.A."/>
            <person name="Ng W.-L."/>
            <person name="Kazmierczak K.M."/>
            <person name="Andrzejewski T.M."/>
            <person name="Davidsen T.M."/>
            <person name="Wayne K.J."/>
            <person name="Tettelin H."/>
            <person name="Glass J.I."/>
            <person name="Rusch D."/>
            <person name="Podicherti R."/>
            <person name="Tsui H.-C.T."/>
            <person name="Winkler M.E."/>
        </authorList>
    </citation>
    <scope>NUCLEOTIDE SEQUENCE</scope>
</reference>
<dbReference type="EMBL" id="UINC01097762">
    <property type="protein sequence ID" value="SVC55745.1"/>
    <property type="molecule type" value="Genomic_DNA"/>
</dbReference>
<gene>
    <name evidence="1" type="ORF">METZ01_LOCUS308599</name>
</gene>
<organism evidence="1">
    <name type="scientific">marine metagenome</name>
    <dbReference type="NCBI Taxonomy" id="408172"/>
    <lineage>
        <taxon>unclassified sequences</taxon>
        <taxon>metagenomes</taxon>
        <taxon>ecological metagenomes</taxon>
    </lineage>
</organism>
<name>A0A382N603_9ZZZZ</name>